<reference evidence="1 2" key="1">
    <citation type="submission" date="2016-03" db="EMBL/GenBank/DDBJ databases">
        <authorList>
            <person name="Ploux O."/>
        </authorList>
    </citation>
    <scope>NUCLEOTIDE SEQUENCE [LARGE SCALE GENOMIC DNA]</scope>
    <source>
        <strain evidence="1 2">LPB0076</strain>
    </source>
</reference>
<evidence type="ECO:0000313" key="2">
    <source>
        <dbReference type="Proteomes" id="UP000093510"/>
    </source>
</evidence>
<dbReference type="Proteomes" id="UP000093510">
    <property type="component" value="Unassembled WGS sequence"/>
</dbReference>
<evidence type="ECO:0000313" key="1">
    <source>
        <dbReference type="EMBL" id="OCB74428.1"/>
    </source>
</evidence>
<dbReference type="OrthoDB" id="596403at2"/>
<dbReference type="RefSeq" id="WP_066336145.1">
    <property type="nucleotide sequence ID" value="NZ_CP017688.1"/>
</dbReference>
<dbReference type="PANTHER" id="PTHR30441">
    <property type="entry name" value="DUF748 DOMAIN-CONTAINING PROTEIN"/>
    <property type="match status" value="1"/>
</dbReference>
<organism evidence="1 2">
    <name type="scientific">Flavobacterium crassostreae</name>
    <dbReference type="NCBI Taxonomy" id="1763534"/>
    <lineage>
        <taxon>Bacteria</taxon>
        <taxon>Pseudomonadati</taxon>
        <taxon>Bacteroidota</taxon>
        <taxon>Flavobacteriia</taxon>
        <taxon>Flavobacteriales</taxon>
        <taxon>Flavobacteriaceae</taxon>
        <taxon>Flavobacterium</taxon>
    </lineage>
</organism>
<protein>
    <submittedName>
        <fullName evidence="1">Uncharacterized protein</fullName>
    </submittedName>
</protein>
<dbReference type="STRING" id="1763534.GCA_001831475_00188"/>
<proteinExistence type="predicted"/>
<gene>
    <name evidence="1" type="ORF">LPBF_10555</name>
</gene>
<name>A0A1B9DXL8_9FLAO</name>
<keyword evidence="2" id="KW-1185">Reference proteome</keyword>
<dbReference type="GO" id="GO:0090313">
    <property type="term" value="P:regulation of protein targeting to membrane"/>
    <property type="evidence" value="ECO:0007669"/>
    <property type="project" value="TreeGrafter"/>
</dbReference>
<dbReference type="AlphaFoldDB" id="A0A1B9DXL8"/>
<comment type="caution">
    <text evidence="1">The sequence shown here is derived from an EMBL/GenBank/DDBJ whole genome shotgun (WGS) entry which is preliminary data.</text>
</comment>
<accession>A0A1B9DXL8</accession>
<dbReference type="InterPro" id="IPR052894">
    <property type="entry name" value="AsmA-related"/>
</dbReference>
<sequence>MFKKIALILAGLLLLTIVALFAIPYFFKDQITAKITSILNEKVDATIRFTEADLSLFKNFPNASFTLDSLVIINKAPFEGDTLVAFGELELRMSVKELFKDKNQPMHIQGIRTKNGVVNILFNKDGVGNYDIALKDNNKKETSQDAPLSLNIQNYKVDNLRFKYFDASSKIKLVLDSIQHEGTGDFTASILDLTTKTTTKVSLDMDKVNYLKNVALTLDAVLEIDLEKSKYTFKENKALINQLPLEFDGFIQLAEDGQEYDLKFKTPTSSFKNFLGVLPAAYSASLDKVKTTGDFTIVGFAKGKYTQTTVPKFNIEIASNNGSFKYPDLPKSVQNIVLDTKIINETGILNDTYVNLDKLSFKIDQDIFNAKAKITNVTQNAIVDAMLKGTINLANLSKAYPIALDKPLSGILKADVTTKFDMQSVEKSQYQNIQNAGTMSLSGFKYTDENGKALNISTALVQFNPSQVNLKQFNATTGKSDLSVSGVLENFYGFLFKNQELKGNFSLVSNQLAVTDFMTTQTPPTTAKTPQKEAEAMKIPAFLNCSLSAKANTVLYDNLILKDVSGKLLIKDEKVTMENVKTAIFGGNIGLNGSVSTKGKVPTFDMNLGLNQVDIAQSFTQLELLKKIAPIAGIINGKLNSTIKLNGNLTTDFSPDLKTLTGNLMGQLASTSVNASNSTVLTSLSNTIPFLNLDKINFNDLKAAISFKDGKVNVKPFDIKYQDIKASIGGSHGFDQNMNYTIKLDVPAKYLGTEANALIAKLSPADAKKLDNIPVNALMTGNFSNPKITTDMKTAATNLTNQLIQQQKANLIQKGTSQLNTLINKNKKPGDTTKTVLPTTKAEVQEKVKEKVQEEVKTKATDLINGFFKKKKTAEPKPETTP</sequence>
<dbReference type="GO" id="GO:0005886">
    <property type="term" value="C:plasma membrane"/>
    <property type="evidence" value="ECO:0007669"/>
    <property type="project" value="TreeGrafter"/>
</dbReference>
<dbReference type="PANTHER" id="PTHR30441:SF8">
    <property type="entry name" value="DUF748 DOMAIN-CONTAINING PROTEIN"/>
    <property type="match status" value="1"/>
</dbReference>
<dbReference type="EMBL" id="LVEP01000038">
    <property type="protein sequence ID" value="OCB74428.1"/>
    <property type="molecule type" value="Genomic_DNA"/>
</dbReference>